<evidence type="ECO:0000313" key="1">
    <source>
        <dbReference type="EMBL" id="RHX89131.1"/>
    </source>
</evidence>
<gene>
    <name evidence="1" type="ORF">DLM75_14835</name>
</gene>
<proteinExistence type="predicted"/>
<dbReference type="EMBL" id="QHCT01000004">
    <property type="protein sequence ID" value="RHX89131.1"/>
    <property type="molecule type" value="Genomic_DNA"/>
</dbReference>
<evidence type="ECO:0000313" key="2">
    <source>
        <dbReference type="Proteomes" id="UP000265798"/>
    </source>
</evidence>
<protein>
    <submittedName>
        <fullName evidence="1">Uncharacterized protein</fullName>
    </submittedName>
</protein>
<sequence>METLTKIFRGIRIPYCESAFFSKEKLWELLQNLARKNRPEREKRITSMDFVGAPLFHFLSLKILFEVAGTSSKGAARGTIQSRTFQRKDGKKNVRLRIFKPFQRTVSRKL</sequence>
<dbReference type="Proteomes" id="UP000265798">
    <property type="component" value="Unassembled WGS sequence"/>
</dbReference>
<reference evidence="2" key="1">
    <citation type="submission" date="2018-05" db="EMBL/GenBank/DDBJ databases">
        <title>Leptospira yasudae sp. nov. and Leptospira stimsonii sp. nov., two pathogenic species of the genus Leptospira isolated from environmental sources.</title>
        <authorList>
            <person name="Casanovas-Massana A."/>
            <person name="Hamond C."/>
            <person name="Santos L.A."/>
            <person name="Hacker K.P."/>
            <person name="Balassiano I."/>
            <person name="Medeiros M.A."/>
            <person name="Reis M.G."/>
            <person name="Ko A.I."/>
            <person name="Wunder E.A."/>
        </authorList>
    </citation>
    <scope>NUCLEOTIDE SEQUENCE [LARGE SCALE GENOMIC DNA]</scope>
    <source>
        <strain evidence="2">Yale</strain>
    </source>
</reference>
<organism evidence="1 2">
    <name type="scientific">Leptospira stimsonii</name>
    <dbReference type="NCBI Taxonomy" id="2202203"/>
    <lineage>
        <taxon>Bacteria</taxon>
        <taxon>Pseudomonadati</taxon>
        <taxon>Spirochaetota</taxon>
        <taxon>Spirochaetia</taxon>
        <taxon>Leptospirales</taxon>
        <taxon>Leptospiraceae</taxon>
        <taxon>Leptospira</taxon>
    </lineage>
</organism>
<dbReference type="AlphaFoldDB" id="A0A396Z0T8"/>
<name>A0A396Z0T8_9LEPT</name>
<comment type="caution">
    <text evidence="1">The sequence shown here is derived from an EMBL/GenBank/DDBJ whole genome shotgun (WGS) entry which is preliminary data.</text>
</comment>
<accession>A0A396Z0T8</accession>